<proteinExistence type="predicted"/>
<sequence length="117" mass="13322">MASLIKNAVKSQKNFRKMYRIADVFSNSRKAAALQCESDTDLQPEQTVPQAQAQAKPHASQYRRLHPAEPDDALLTQHLLHTSKAWQTARPSSTCSYQENSFYTPLKHRQLEQNALL</sequence>
<dbReference type="RefSeq" id="WP_151045923.1">
    <property type="nucleotide sequence ID" value="NZ_VZOT01000018.1"/>
</dbReference>
<organism evidence="2">
    <name type="scientific">Comamonas kerstersii</name>
    <dbReference type="NCBI Taxonomy" id="225992"/>
    <lineage>
        <taxon>Bacteria</taxon>
        <taxon>Pseudomonadati</taxon>
        <taxon>Pseudomonadota</taxon>
        <taxon>Betaproteobacteria</taxon>
        <taxon>Burkholderiales</taxon>
        <taxon>Comamonadaceae</taxon>
        <taxon>Comamonas</taxon>
    </lineage>
</organism>
<evidence type="ECO:0000256" key="1">
    <source>
        <dbReference type="SAM" id="MobiDB-lite"/>
    </source>
</evidence>
<feature type="region of interest" description="Disordered" evidence="1">
    <location>
        <begin position="36"/>
        <end position="74"/>
    </location>
</feature>
<dbReference type="EMBL" id="VZOT01000018">
    <property type="protein sequence ID" value="KAB0584463.1"/>
    <property type="molecule type" value="Genomic_DNA"/>
</dbReference>
<comment type="caution">
    <text evidence="2">The sequence shown here is derived from an EMBL/GenBank/DDBJ whole genome shotgun (WGS) entry which is preliminary data.</text>
</comment>
<reference evidence="2" key="1">
    <citation type="submission" date="2019-09" db="EMBL/GenBank/DDBJ databases">
        <title>Draft genome sequences of 48 bacterial type strains from the CCUG.</title>
        <authorList>
            <person name="Tunovic T."/>
            <person name="Pineiro-Iglesias B."/>
            <person name="Unosson C."/>
            <person name="Inganas E."/>
            <person name="Ohlen M."/>
            <person name="Cardew S."/>
            <person name="Jensie-Markopoulos S."/>
            <person name="Salva-Serra F."/>
            <person name="Jaen-Luchoro D."/>
            <person name="Karlsson R."/>
            <person name="Svensson-Stadler L."/>
            <person name="Chun J."/>
            <person name="Moore E."/>
        </authorList>
    </citation>
    <scope>NUCLEOTIDE SEQUENCE</scope>
    <source>
        <strain evidence="2">CCUG 15333</strain>
    </source>
</reference>
<evidence type="ECO:0000313" key="2">
    <source>
        <dbReference type="EMBL" id="KAB0584463.1"/>
    </source>
</evidence>
<accession>A0A6A1QZ70</accession>
<name>A0A6A1QZ70_9BURK</name>
<feature type="compositionally biased region" description="Polar residues" evidence="1">
    <location>
        <begin position="41"/>
        <end position="53"/>
    </location>
</feature>
<gene>
    <name evidence="2" type="ORF">F7P80_15400</name>
</gene>
<protein>
    <submittedName>
        <fullName evidence="2">Uncharacterized protein</fullName>
    </submittedName>
</protein>
<dbReference type="AlphaFoldDB" id="A0A6A1QZ70"/>